<keyword evidence="1 4" id="KW-0808">Transferase</keyword>
<dbReference type="InterPro" id="IPR000182">
    <property type="entry name" value="GNAT_dom"/>
</dbReference>
<evidence type="ECO:0000259" key="3">
    <source>
        <dbReference type="PROSITE" id="PS51186"/>
    </source>
</evidence>
<evidence type="ECO:0000313" key="5">
    <source>
        <dbReference type="Proteomes" id="UP000051439"/>
    </source>
</evidence>
<evidence type="ECO:0000313" key="4">
    <source>
        <dbReference type="EMBL" id="KRL21189.1"/>
    </source>
</evidence>
<dbReference type="EMBL" id="AZEB01000017">
    <property type="protein sequence ID" value="KRL21189.1"/>
    <property type="molecule type" value="Genomic_DNA"/>
</dbReference>
<keyword evidence="5" id="KW-1185">Reference proteome</keyword>
<protein>
    <submittedName>
        <fullName evidence="4">Acetyltransferase, GNAT family</fullName>
    </submittedName>
</protein>
<dbReference type="Proteomes" id="UP000051439">
    <property type="component" value="Unassembled WGS sequence"/>
</dbReference>
<comment type="caution">
    <text evidence="4">The sequence shown here is derived from an EMBL/GenBank/DDBJ whole genome shotgun (WGS) entry which is preliminary data.</text>
</comment>
<dbReference type="GO" id="GO:0016747">
    <property type="term" value="F:acyltransferase activity, transferring groups other than amino-acyl groups"/>
    <property type="evidence" value="ECO:0007669"/>
    <property type="project" value="InterPro"/>
</dbReference>
<evidence type="ECO:0000256" key="1">
    <source>
        <dbReference type="ARBA" id="ARBA00022679"/>
    </source>
</evidence>
<dbReference type="Gene3D" id="3.40.630.30">
    <property type="match status" value="1"/>
</dbReference>
<proteinExistence type="predicted"/>
<organism evidence="4 5">
    <name type="scientific">Lentilactobacillus kisonensis DSM 19906 = JCM 15041</name>
    <dbReference type="NCBI Taxonomy" id="1423766"/>
    <lineage>
        <taxon>Bacteria</taxon>
        <taxon>Bacillati</taxon>
        <taxon>Bacillota</taxon>
        <taxon>Bacilli</taxon>
        <taxon>Lactobacillales</taxon>
        <taxon>Lactobacillaceae</taxon>
        <taxon>Lentilactobacillus</taxon>
    </lineage>
</organism>
<sequence length="147" mass="16909">MKIVEVNEISPKLIRSLLAVWESSVKGTHLFLTDDEIQNIKTYIPTAIQHVQHLVLIANENNYPVGFMGITDQTLEMLFISNECRGKGLGKQLLTYGINKYSVNKLSVNEQNPLAQGFYEHMGFEVYKRTELDEQGNNFPIRYMKKK</sequence>
<dbReference type="PANTHER" id="PTHR43800:SF1">
    <property type="entry name" value="PEPTIDYL-LYSINE N-ACETYLTRANSFERASE YJAB"/>
    <property type="match status" value="1"/>
</dbReference>
<dbReference type="Pfam" id="PF13673">
    <property type="entry name" value="Acetyltransf_10"/>
    <property type="match status" value="1"/>
</dbReference>
<name>A0A0R1NU27_9LACO</name>
<dbReference type="SUPFAM" id="SSF55729">
    <property type="entry name" value="Acyl-CoA N-acyltransferases (Nat)"/>
    <property type="match status" value="1"/>
</dbReference>
<accession>A0A0R1NU27</accession>
<evidence type="ECO:0000256" key="2">
    <source>
        <dbReference type="ARBA" id="ARBA00023315"/>
    </source>
</evidence>
<reference evidence="4 5" key="1">
    <citation type="journal article" date="2015" name="Genome Announc.">
        <title>Expanding the biotechnology potential of lactobacilli through comparative genomics of 213 strains and associated genera.</title>
        <authorList>
            <person name="Sun Z."/>
            <person name="Harris H.M."/>
            <person name="McCann A."/>
            <person name="Guo C."/>
            <person name="Argimon S."/>
            <person name="Zhang W."/>
            <person name="Yang X."/>
            <person name="Jeffery I.B."/>
            <person name="Cooney J.C."/>
            <person name="Kagawa T.F."/>
            <person name="Liu W."/>
            <person name="Song Y."/>
            <person name="Salvetti E."/>
            <person name="Wrobel A."/>
            <person name="Rasinkangas P."/>
            <person name="Parkhill J."/>
            <person name="Rea M.C."/>
            <person name="O'Sullivan O."/>
            <person name="Ritari J."/>
            <person name="Douillard F.P."/>
            <person name="Paul Ross R."/>
            <person name="Yang R."/>
            <person name="Briner A.E."/>
            <person name="Felis G.E."/>
            <person name="de Vos W.M."/>
            <person name="Barrangou R."/>
            <person name="Klaenhammer T.R."/>
            <person name="Caufield P.W."/>
            <person name="Cui Y."/>
            <person name="Zhang H."/>
            <person name="O'Toole P.W."/>
        </authorList>
    </citation>
    <scope>NUCLEOTIDE SEQUENCE [LARGE SCALE GENOMIC DNA]</scope>
    <source>
        <strain evidence="4 5">DSM 19906</strain>
    </source>
</reference>
<dbReference type="AlphaFoldDB" id="A0A0R1NU27"/>
<dbReference type="PANTHER" id="PTHR43800">
    <property type="entry name" value="PEPTIDYL-LYSINE N-ACETYLTRANSFERASE YJAB"/>
    <property type="match status" value="1"/>
</dbReference>
<dbReference type="PATRIC" id="fig|1423766.4.peg.906"/>
<keyword evidence="2" id="KW-0012">Acyltransferase</keyword>
<dbReference type="InterPro" id="IPR016181">
    <property type="entry name" value="Acyl_CoA_acyltransferase"/>
</dbReference>
<dbReference type="PROSITE" id="PS51186">
    <property type="entry name" value="GNAT"/>
    <property type="match status" value="1"/>
</dbReference>
<feature type="domain" description="N-acetyltransferase" evidence="3">
    <location>
        <begin position="4"/>
        <end position="147"/>
    </location>
</feature>
<dbReference type="CDD" id="cd04301">
    <property type="entry name" value="NAT_SF"/>
    <property type="match status" value="1"/>
</dbReference>
<gene>
    <name evidence="4" type="ORF">FC98_GL000886</name>
</gene>
<dbReference type="RefSeq" id="WP_008855310.1">
    <property type="nucleotide sequence ID" value="NZ_AZEB01000017.1"/>
</dbReference>